<dbReference type="Proteomes" id="UP001377567">
    <property type="component" value="Unassembled WGS sequence"/>
</dbReference>
<keyword evidence="6" id="KW-1185">Reference proteome</keyword>
<feature type="compositionally biased region" description="Polar residues" evidence="3">
    <location>
        <begin position="347"/>
        <end position="361"/>
    </location>
</feature>
<dbReference type="PANTHER" id="PTHR13275:SF4">
    <property type="entry name" value="VACUOLAR PROTEIN SORTING-ASSOCIATED PROTEIN 72 HOMOLOG"/>
    <property type="match status" value="1"/>
</dbReference>
<protein>
    <submittedName>
        <fullName evidence="5">Vps72 protein</fullName>
    </submittedName>
</protein>
<evidence type="ECO:0000313" key="6">
    <source>
        <dbReference type="Proteomes" id="UP001377567"/>
    </source>
</evidence>
<feature type="compositionally biased region" description="Basic residues" evidence="3">
    <location>
        <begin position="124"/>
        <end position="141"/>
    </location>
</feature>
<feature type="compositionally biased region" description="Acidic residues" evidence="3">
    <location>
        <begin position="99"/>
        <end position="113"/>
    </location>
</feature>
<feature type="compositionally biased region" description="Low complexity" evidence="3">
    <location>
        <begin position="142"/>
        <end position="151"/>
    </location>
</feature>
<name>A0AAV5S0S2_MAUHU</name>
<feature type="compositionally biased region" description="Low complexity" evidence="3">
    <location>
        <begin position="71"/>
        <end position="98"/>
    </location>
</feature>
<reference evidence="5 6" key="1">
    <citation type="journal article" date="2023" name="Elife">
        <title>Identification of key yeast species and microbe-microbe interactions impacting larval growth of Drosophila in the wild.</title>
        <authorList>
            <person name="Mure A."/>
            <person name="Sugiura Y."/>
            <person name="Maeda R."/>
            <person name="Honda K."/>
            <person name="Sakurai N."/>
            <person name="Takahashi Y."/>
            <person name="Watada M."/>
            <person name="Katoh T."/>
            <person name="Gotoh A."/>
            <person name="Gotoh Y."/>
            <person name="Taniguchi I."/>
            <person name="Nakamura K."/>
            <person name="Hayashi T."/>
            <person name="Katayama T."/>
            <person name="Uemura T."/>
            <person name="Hattori Y."/>
        </authorList>
    </citation>
    <scope>NUCLEOTIDE SEQUENCE [LARGE SCALE GENOMIC DNA]</scope>
    <source>
        <strain evidence="5 6">KH-74</strain>
    </source>
</reference>
<evidence type="ECO:0000256" key="3">
    <source>
        <dbReference type="SAM" id="MobiDB-lite"/>
    </source>
</evidence>
<feature type="compositionally biased region" description="Polar residues" evidence="3">
    <location>
        <begin position="376"/>
        <end position="410"/>
    </location>
</feature>
<feature type="compositionally biased region" description="Acidic residues" evidence="3">
    <location>
        <begin position="60"/>
        <end position="70"/>
    </location>
</feature>
<feature type="region of interest" description="Disordered" evidence="3">
    <location>
        <begin position="552"/>
        <end position="589"/>
    </location>
</feature>
<feature type="compositionally biased region" description="Polar residues" evidence="3">
    <location>
        <begin position="417"/>
        <end position="437"/>
    </location>
</feature>
<organism evidence="5 6">
    <name type="scientific">Maudiozyma humilis</name>
    <name type="common">Sour dough yeast</name>
    <name type="synonym">Kazachstania humilis</name>
    <dbReference type="NCBI Taxonomy" id="51915"/>
    <lineage>
        <taxon>Eukaryota</taxon>
        <taxon>Fungi</taxon>
        <taxon>Dikarya</taxon>
        <taxon>Ascomycota</taxon>
        <taxon>Saccharomycotina</taxon>
        <taxon>Saccharomycetes</taxon>
        <taxon>Saccharomycetales</taxon>
        <taxon>Saccharomycetaceae</taxon>
        <taxon>Maudiozyma</taxon>
    </lineage>
</organism>
<dbReference type="EMBL" id="BTGD01000011">
    <property type="protein sequence ID" value="GMM57301.1"/>
    <property type="molecule type" value="Genomic_DNA"/>
</dbReference>
<dbReference type="SMART" id="SM00993">
    <property type="entry name" value="YL1_C"/>
    <property type="match status" value="1"/>
</dbReference>
<dbReference type="InterPro" id="IPR046757">
    <property type="entry name" value="YL1_N"/>
</dbReference>
<feature type="region of interest" description="Disordered" evidence="3">
    <location>
        <begin position="1"/>
        <end position="32"/>
    </location>
</feature>
<evidence type="ECO:0000313" key="5">
    <source>
        <dbReference type="EMBL" id="GMM57301.1"/>
    </source>
</evidence>
<dbReference type="AlphaFoldDB" id="A0AAV5S0S2"/>
<dbReference type="InterPro" id="IPR013272">
    <property type="entry name" value="Vps72/YL1_C"/>
</dbReference>
<proteinExistence type="inferred from homology"/>
<evidence type="ECO:0000256" key="1">
    <source>
        <dbReference type="ARBA" id="ARBA00006832"/>
    </source>
</evidence>
<feature type="compositionally biased region" description="Polar residues" evidence="3">
    <location>
        <begin position="495"/>
        <end position="515"/>
    </location>
</feature>
<feature type="compositionally biased region" description="Low complexity" evidence="3">
    <location>
        <begin position="1"/>
        <end position="19"/>
    </location>
</feature>
<feature type="region of interest" description="Disordered" evidence="3">
    <location>
        <begin position="60"/>
        <end position="180"/>
    </location>
</feature>
<dbReference type="GO" id="GO:0005634">
    <property type="term" value="C:nucleus"/>
    <property type="evidence" value="ECO:0007669"/>
    <property type="project" value="TreeGrafter"/>
</dbReference>
<keyword evidence="2" id="KW-0175">Coiled coil</keyword>
<dbReference type="PANTHER" id="PTHR13275">
    <property type="entry name" value="YL-1 PROTEIN TRANSCRIPTION FACTOR-LIKE 1"/>
    <property type="match status" value="1"/>
</dbReference>
<gene>
    <name evidence="5" type="ORF">DAKH74_039170</name>
</gene>
<accession>A0AAV5S0S2</accession>
<comment type="caution">
    <text evidence="5">The sequence shown here is derived from an EMBL/GenBank/DDBJ whole genome shotgun (WGS) entry which is preliminary data.</text>
</comment>
<dbReference type="Pfam" id="PF05764">
    <property type="entry name" value="YL1"/>
    <property type="match status" value="1"/>
</dbReference>
<feature type="compositionally biased region" description="Basic and acidic residues" evidence="3">
    <location>
        <begin position="456"/>
        <end position="476"/>
    </location>
</feature>
<evidence type="ECO:0000256" key="2">
    <source>
        <dbReference type="SAM" id="Coils"/>
    </source>
</evidence>
<feature type="domain" description="Vps72/YL1 C-terminal" evidence="4">
    <location>
        <begin position="724"/>
        <end position="753"/>
    </location>
</feature>
<dbReference type="Pfam" id="PF08265">
    <property type="entry name" value="YL1_C"/>
    <property type="match status" value="1"/>
</dbReference>
<comment type="similarity">
    <text evidence="1">Belongs to the VPS72/YL1 family.</text>
</comment>
<sequence>MNSSEELGSDSGSSEPELLMNTRQRRSNAGNRMQALLQQELDEMQNRTEHLDADEIDLLFQEDEDDEDFAIDGGDSRGVASSASGSAAVDQDMAFSGSDSDEEQSNGEEEDGEAALQREEKLQRQRRQKKSRAAAVVRKRTTPSAEAAATEPARKKRHGSDQLNPESLLQAARRTSKRSSVVANKLKVYEKLSQAEEKRKIIQARLRKTREKAKEEVLTQEDRMRIALETEKANLLSLNKYKELELSKKQSRLASQQRQKLKFKPQEVVMTLLSTTWQVGPFAELEDKRFWDAELKKREKKKRKYTRRTKKQIAEDNAAMANAKGADVQDKSENMPPIAAGTDGLVASQTSEKPDASNTTKDIMMDSAQASDKPDSSNTTEDITKDATQTGKKPDTSSNTTEDITEGTVQKSEKHGGSNTTEDITKDVVQTSQAQTIQDDDTMPLQHQEQEDNTDQTEKVDQKSKLDPFPFEESKKITLPASVVSDDEPNAAVTEESQSPSLQVTDNATTDSTINHNETASAVIKEEETVSSDIVKKQVTFDNTPNVTIIDTELPASKGADDASAPTASPSSSNEGTPQSENPTDQSIEEEEQLVYEGPFQQISKNFLTKFKIASDLSFTSDPRSTNFFEFLNQERHHISPDSYKPLIHSKLSEDDQLIENSRLSKGDTDLVPNLDILTTFRSFGEFDRKYEKVLKVVEVKNDDIKITTPAPVGIYANNNTVKKPCLINNKSCKYFDPNLGVPYSDLDSYKLIQDLQNAGEDGEYKWYGFRNGGVYLKTTMRHAKGVPEGF</sequence>
<feature type="coiled-coil region" evidence="2">
    <location>
        <begin position="192"/>
        <end position="223"/>
    </location>
</feature>
<feature type="region of interest" description="Disordered" evidence="3">
    <location>
        <begin position="301"/>
        <end position="515"/>
    </location>
</feature>
<feature type="compositionally biased region" description="Basic residues" evidence="3">
    <location>
        <begin position="301"/>
        <end position="311"/>
    </location>
</feature>
<evidence type="ECO:0000259" key="4">
    <source>
        <dbReference type="SMART" id="SM00993"/>
    </source>
</evidence>
<feature type="compositionally biased region" description="Polar residues" evidence="3">
    <location>
        <begin position="574"/>
        <end position="586"/>
    </location>
</feature>
<feature type="compositionally biased region" description="Low complexity" evidence="3">
    <location>
        <begin position="562"/>
        <end position="573"/>
    </location>
</feature>